<keyword evidence="2" id="KW-0342">GTP-binding</keyword>
<keyword evidence="1" id="KW-0547">Nucleotide-binding</keyword>
<dbReference type="RefSeq" id="WP_170864701.1">
    <property type="nucleotide sequence ID" value="NZ_FODV01000002.1"/>
</dbReference>
<dbReference type="InterPro" id="IPR036525">
    <property type="entry name" value="Tubulin/FtsZ_GTPase_sf"/>
</dbReference>
<dbReference type="SUPFAM" id="SSF52490">
    <property type="entry name" value="Tubulin nucleotide-binding domain-like"/>
    <property type="match status" value="1"/>
</dbReference>
<evidence type="ECO:0000256" key="2">
    <source>
        <dbReference type="ARBA" id="ARBA00023134"/>
    </source>
</evidence>
<feature type="compositionally biased region" description="Basic and acidic residues" evidence="3">
    <location>
        <begin position="211"/>
        <end position="229"/>
    </location>
</feature>
<keyword evidence="7" id="KW-1185">Reference proteome</keyword>
<evidence type="ECO:0000259" key="4">
    <source>
        <dbReference type="Pfam" id="PF00091"/>
    </source>
</evidence>
<dbReference type="EMBL" id="FODV01000002">
    <property type="protein sequence ID" value="SEO38245.1"/>
    <property type="molecule type" value="Genomic_DNA"/>
</dbReference>
<name>A0A1H8P8J8_9EURY</name>
<keyword evidence="6" id="KW-0131">Cell cycle</keyword>
<reference evidence="7" key="1">
    <citation type="submission" date="2016-10" db="EMBL/GenBank/DDBJ databases">
        <authorList>
            <person name="Varghese N."/>
            <person name="Submissions S."/>
        </authorList>
    </citation>
    <scope>NUCLEOTIDE SEQUENCE [LARGE SCALE GENOMIC DNA]</scope>
    <source>
        <strain evidence="7">CGMCC 1.10121</strain>
    </source>
</reference>
<organism evidence="6 7">
    <name type="scientific">Halogranum amylolyticum</name>
    <dbReference type="NCBI Taxonomy" id="660520"/>
    <lineage>
        <taxon>Archaea</taxon>
        <taxon>Methanobacteriati</taxon>
        <taxon>Methanobacteriota</taxon>
        <taxon>Stenosarchaea group</taxon>
        <taxon>Halobacteria</taxon>
        <taxon>Halobacteriales</taxon>
        <taxon>Haloferacaceae</taxon>
    </lineage>
</organism>
<feature type="domain" description="Tubulin-like CetZ C-terminal" evidence="5">
    <location>
        <begin position="242"/>
        <end position="377"/>
    </location>
</feature>
<proteinExistence type="predicted"/>
<sequence>MQLALIGVGRVGGAVVDSLAAYDRLFDGGVVAGTVAVDTAPADLASLRAVSRPARVVVGAAYPCRDGVDGDNELGASIVAEDIDRVLAGVDYLPSHHVDAFLVVAALGGGIGGGGAPVLARELRRLFERPVYGLGVLPGVDADDATARRSVRSLVTFVREVDNLLLVTGDDQQGQIDVTELARRVVAVFGTDRSAHAVFGGRPPGPSRTPDGTDERSDANTAHDERDGDVPPGSDDGDAVTLETVLEAGTLSTLGYAVAPPRQPRLVDRIRQLLRQPTAGEANDDFVRTVRAAATGGTGGDVSRAAGAWVVVAGPRRTLSRSERGVDRGREWLRSATGADAVGGRTVITEDGPLTATVVLSGVRVVRQLTRLWEQAVATGSRDGRDRRSSEPPNWQDRTFDPLF</sequence>
<evidence type="ECO:0000313" key="7">
    <source>
        <dbReference type="Proteomes" id="UP000199126"/>
    </source>
</evidence>
<evidence type="ECO:0000313" key="6">
    <source>
        <dbReference type="EMBL" id="SEO38245.1"/>
    </source>
</evidence>
<dbReference type="GO" id="GO:0005525">
    <property type="term" value="F:GTP binding"/>
    <property type="evidence" value="ECO:0007669"/>
    <property type="project" value="UniProtKB-KW"/>
</dbReference>
<protein>
    <submittedName>
        <fullName evidence="6">Cell division GTPase FtsZ</fullName>
    </submittedName>
</protein>
<feature type="region of interest" description="Disordered" evidence="3">
    <location>
        <begin position="197"/>
        <end position="238"/>
    </location>
</feature>
<evidence type="ECO:0000256" key="1">
    <source>
        <dbReference type="ARBA" id="ARBA00022741"/>
    </source>
</evidence>
<dbReference type="Gene3D" id="3.30.1330.20">
    <property type="entry name" value="Tubulin/FtsZ, C-terminal domain"/>
    <property type="match status" value="1"/>
</dbReference>
<accession>A0A1H8P8J8</accession>
<dbReference type="Pfam" id="PF21011">
    <property type="entry name" value="CetZ_C"/>
    <property type="match status" value="1"/>
</dbReference>
<dbReference type="OrthoDB" id="385465at2157"/>
<dbReference type="Gene3D" id="3.40.50.1440">
    <property type="entry name" value="Tubulin/FtsZ, GTPase domain"/>
    <property type="match status" value="1"/>
</dbReference>
<dbReference type="InterPro" id="IPR048737">
    <property type="entry name" value="CetZ_C"/>
</dbReference>
<dbReference type="InterPro" id="IPR037103">
    <property type="entry name" value="Tubulin/FtsZ-like_C"/>
</dbReference>
<gene>
    <name evidence="6" type="ORF">SAMN04487948_102150</name>
</gene>
<keyword evidence="6" id="KW-0132">Cell division</keyword>
<dbReference type="GO" id="GO:0051301">
    <property type="term" value="P:cell division"/>
    <property type="evidence" value="ECO:0007669"/>
    <property type="project" value="UniProtKB-KW"/>
</dbReference>
<dbReference type="Proteomes" id="UP000199126">
    <property type="component" value="Unassembled WGS sequence"/>
</dbReference>
<dbReference type="InterPro" id="IPR003008">
    <property type="entry name" value="Tubulin_FtsZ_GTPase"/>
</dbReference>
<evidence type="ECO:0000259" key="5">
    <source>
        <dbReference type="Pfam" id="PF21011"/>
    </source>
</evidence>
<dbReference type="AlphaFoldDB" id="A0A1H8P8J8"/>
<feature type="region of interest" description="Disordered" evidence="3">
    <location>
        <begin position="377"/>
        <end position="404"/>
    </location>
</feature>
<evidence type="ECO:0000256" key="3">
    <source>
        <dbReference type="SAM" id="MobiDB-lite"/>
    </source>
</evidence>
<dbReference type="Pfam" id="PF00091">
    <property type="entry name" value="Tubulin"/>
    <property type="match status" value="1"/>
</dbReference>
<feature type="domain" description="Tubulin/FtsZ GTPase" evidence="4">
    <location>
        <begin position="4"/>
        <end position="167"/>
    </location>
</feature>